<proteinExistence type="predicted"/>
<evidence type="ECO:0000313" key="2">
    <source>
        <dbReference type="Proteomes" id="UP000722750"/>
    </source>
</evidence>
<dbReference type="Proteomes" id="UP000722750">
    <property type="component" value="Unassembled WGS sequence"/>
</dbReference>
<gene>
    <name evidence="1" type="ORF">MAG551_01094</name>
</gene>
<accession>A0A941W3W2</accession>
<comment type="caution">
    <text evidence="1">The sequence shown here is derived from an EMBL/GenBank/DDBJ whole genome shotgun (WGS) entry which is preliminary data.</text>
</comment>
<protein>
    <submittedName>
        <fullName evidence="1">Uncharacterized protein</fullName>
    </submittedName>
</protein>
<sequence>MRKTDLSQVSVKEFVELLENLDKTEAGENLFLRCYPDGGSYISNDNGSVDYEFPDFEVLLCWLKEKYND</sequence>
<organism evidence="1 2">
    <name type="scientific">Candidatus Scalindua arabica</name>
    <dbReference type="NCBI Taxonomy" id="1127984"/>
    <lineage>
        <taxon>Bacteria</taxon>
        <taxon>Pseudomonadati</taxon>
        <taxon>Planctomycetota</taxon>
        <taxon>Candidatus Brocadiia</taxon>
        <taxon>Candidatus Brocadiales</taxon>
        <taxon>Candidatus Scalinduaceae</taxon>
        <taxon>Candidatus Scalindua</taxon>
    </lineage>
</organism>
<name>A0A941W3W2_9BACT</name>
<evidence type="ECO:0000313" key="1">
    <source>
        <dbReference type="EMBL" id="MBS1258041.1"/>
    </source>
</evidence>
<dbReference type="EMBL" id="JAANXD010000044">
    <property type="protein sequence ID" value="MBS1258041.1"/>
    <property type="molecule type" value="Genomic_DNA"/>
</dbReference>
<reference evidence="1" key="1">
    <citation type="journal article" date="2021" name="ISME J.">
        <title>Fine-scale metabolic discontinuity in a stratified prokaryote microbiome of a Red Sea deep halocline.</title>
        <authorList>
            <person name="Michoud G."/>
            <person name="Ngugi D.K."/>
            <person name="Barozzi A."/>
            <person name="Merlino G."/>
            <person name="Calleja M.L."/>
            <person name="Delgado-Huertas A."/>
            <person name="Moran X.A.G."/>
            <person name="Daffonchio D."/>
        </authorList>
    </citation>
    <scope>NUCLEOTIDE SEQUENCE</scope>
    <source>
        <strain evidence="1">SuakinDeep_MAG55_1</strain>
    </source>
</reference>
<dbReference type="AlphaFoldDB" id="A0A941W3W2"/>